<dbReference type="OrthoDB" id="983143at2"/>
<dbReference type="Gene3D" id="2.60.40.1120">
    <property type="entry name" value="Carboxypeptidase-like, regulatory domain"/>
    <property type="match status" value="1"/>
</dbReference>
<name>A0A1M5GZ16_9FLAO</name>
<accession>A0A1M5GZ16</accession>
<dbReference type="InterPro" id="IPR008969">
    <property type="entry name" value="CarboxyPept-like_regulatory"/>
</dbReference>
<gene>
    <name evidence="2" type="ORF">SAMN03080594_11286</name>
</gene>
<evidence type="ECO:0000313" key="2">
    <source>
        <dbReference type="EMBL" id="SHG08993.1"/>
    </source>
</evidence>
<dbReference type="SUPFAM" id="SSF49464">
    <property type="entry name" value="Carboxypeptidase regulatory domain-like"/>
    <property type="match status" value="1"/>
</dbReference>
<dbReference type="AlphaFoldDB" id="A0A1M5GZ16"/>
<evidence type="ECO:0000313" key="3">
    <source>
        <dbReference type="Proteomes" id="UP000184406"/>
    </source>
</evidence>
<feature type="chain" id="PRO_5013155275" evidence="1">
    <location>
        <begin position="21"/>
        <end position="831"/>
    </location>
</feature>
<dbReference type="Pfam" id="PF18939">
    <property type="entry name" value="DUF5686"/>
    <property type="match status" value="1"/>
</dbReference>
<evidence type="ECO:0000256" key="1">
    <source>
        <dbReference type="SAM" id="SignalP"/>
    </source>
</evidence>
<dbReference type="EMBL" id="FQUX01000012">
    <property type="protein sequence ID" value="SHG08993.1"/>
    <property type="molecule type" value="Genomic_DNA"/>
</dbReference>
<keyword evidence="1" id="KW-0732">Signal</keyword>
<keyword evidence="3" id="KW-1185">Reference proteome</keyword>
<protein>
    <submittedName>
        <fullName evidence="2">CarboxypepD_reg-like domain-containing protein</fullName>
    </submittedName>
</protein>
<dbReference type="Pfam" id="PF13715">
    <property type="entry name" value="CarbopepD_reg_2"/>
    <property type="match status" value="1"/>
</dbReference>
<reference evidence="3" key="1">
    <citation type="submission" date="2016-11" db="EMBL/GenBank/DDBJ databases">
        <authorList>
            <person name="Varghese N."/>
            <person name="Submissions S."/>
        </authorList>
    </citation>
    <scope>NUCLEOTIDE SEQUENCE [LARGE SCALE GENOMIC DNA]</scope>
    <source>
        <strain evidence="3">DSM 17539</strain>
    </source>
</reference>
<proteinExistence type="predicted"/>
<dbReference type="Proteomes" id="UP000184406">
    <property type="component" value="Unassembled WGS sequence"/>
</dbReference>
<organism evidence="2 3">
    <name type="scientific">Arenibacter palladensis</name>
    <dbReference type="NCBI Taxonomy" id="237373"/>
    <lineage>
        <taxon>Bacteria</taxon>
        <taxon>Pseudomonadati</taxon>
        <taxon>Bacteroidota</taxon>
        <taxon>Flavobacteriia</taxon>
        <taxon>Flavobacteriales</taxon>
        <taxon>Flavobacteriaceae</taxon>
        <taxon>Arenibacter</taxon>
    </lineage>
</organism>
<sequence>MTRILLILFLFIAQCSVSQTKVGGIVLDEAGEPVSFANVLFKDSSEGTITNDNGRFYMESDNTHSTLLVSFIGYETKEINLTAKVTYDMNIVLAESSEQLDEVVVYFGKTDKKNNPAIDILKKIWAKKRKNGVHMFKQYQYDKYEKVEFDLNTIDSALMKSRVFKGLEFVFNDLDTSRITGKTYLPIFLNETFSKVYGNNETAVVKEDVLGSKNSGFSNNQAIIAFIADLYSDYDIYNNYLKFFDKSFTSPLSRTGVDTYNYVLADSAFIDNKWCYNIIYYPRRKNELTFKGDFWVNDSTFAVKNINLAVTKSANINWVKEIYIEQEFDVVNDSVFLLTRDYMLSDFSFNKKENSRGVYGKRTTVYGDYKFNQPKPNEFYRAKTDPFDPLVLNKEDEFWEANRLESLNADEKGIYKLLDTLKTVPKFKSYYNIVSILGSGYVEIDKWNLDLGDVYSIFGYNEAEGVRLRAGARTYFGQNDPWRLQAYLAYGFGDDKFKYGISGKWLVDKKSRFIISGGKRRDIEQLGISLTATTDVLGRSIASSSVFTVGSNDRLTNIDLSTFNLELEPVTNFRIGVGGSYRSLSSALPNAFSLDYIDPTSPTGISSEIDQFDLTTILIYTPGKKTIGNGVERRDVNDNYSTLFLSYTNGVKNFLDSDFDYKKVQFSYTQPWQVGGLGRLLSTVEIGKTYGEVPLGLLNAIPGNQTFFSVYNTFSNLDFYEFVTDTYVSAHLEHNFNGRFFSRIPFMRKWNLREIVGLRGVWGELSDENRALSAPANIPLMAPNDKIYWEYSVGVGNILKILRIDFNFRGNYLENPGARSFGVTGSFGFHF</sequence>
<feature type="signal peptide" evidence="1">
    <location>
        <begin position="1"/>
        <end position="20"/>
    </location>
</feature>
<dbReference type="RefSeq" id="WP_072865439.1">
    <property type="nucleotide sequence ID" value="NZ_FQUX01000012.1"/>
</dbReference>
<dbReference type="InterPro" id="IPR043741">
    <property type="entry name" value="DUF5686"/>
</dbReference>